<name>A0A4Y3WQE5_9PSEU</name>
<gene>
    <name evidence="1" type="ORF">PHY01_32770</name>
</gene>
<reference evidence="1 2" key="1">
    <citation type="submission" date="2019-06" db="EMBL/GenBank/DDBJ databases">
        <title>Whole genome shotgun sequence of Pseudonocardia hydrocarbonoxydans NBRC 14498.</title>
        <authorList>
            <person name="Hosoyama A."/>
            <person name="Uohara A."/>
            <person name="Ohji S."/>
            <person name="Ichikawa N."/>
        </authorList>
    </citation>
    <scope>NUCLEOTIDE SEQUENCE [LARGE SCALE GENOMIC DNA]</scope>
    <source>
        <strain evidence="1 2">NBRC 14498</strain>
    </source>
</reference>
<dbReference type="InterPro" id="IPR044925">
    <property type="entry name" value="His-Me_finger_sf"/>
</dbReference>
<dbReference type="Proteomes" id="UP000320338">
    <property type="component" value="Unassembled WGS sequence"/>
</dbReference>
<dbReference type="GO" id="GO:0004519">
    <property type="term" value="F:endonuclease activity"/>
    <property type="evidence" value="ECO:0007669"/>
    <property type="project" value="InterPro"/>
</dbReference>
<organism evidence="1 2">
    <name type="scientific">Pseudonocardia hydrocarbonoxydans</name>
    <dbReference type="NCBI Taxonomy" id="76726"/>
    <lineage>
        <taxon>Bacteria</taxon>
        <taxon>Bacillati</taxon>
        <taxon>Actinomycetota</taxon>
        <taxon>Actinomycetes</taxon>
        <taxon>Pseudonocardiales</taxon>
        <taxon>Pseudonocardiaceae</taxon>
        <taxon>Pseudonocardia</taxon>
    </lineage>
</organism>
<sequence length="209" mass="23037">MTRTNMRRLPGQVCVTGCGRKVHARGYCHSCYKQHAPRKPCKSPGCSGRHHAQGLCARCYEAARARADIGVVRPVGRSAADRFAERVTPGYESCQLWTGPLDINGCASFTPSGGRAWRAHRWAYAVRHGAEPRDSDGRAIPLDHHCRVRHCTNPDHLEPVSHRTNSHRGRVAAGARPITENDTKWFFTALAAWCAGADNFPTSVVTVED</sequence>
<accession>A0A4Y3WQE5</accession>
<comment type="caution">
    <text evidence="1">The sequence shown here is derived from an EMBL/GenBank/DDBJ whole genome shotgun (WGS) entry which is preliminary data.</text>
</comment>
<evidence type="ECO:0000313" key="1">
    <source>
        <dbReference type="EMBL" id="GEC20994.1"/>
    </source>
</evidence>
<evidence type="ECO:0008006" key="3">
    <source>
        <dbReference type="Google" id="ProtNLM"/>
    </source>
</evidence>
<dbReference type="AlphaFoldDB" id="A0A4Y3WQE5"/>
<dbReference type="Gene3D" id="3.90.75.10">
    <property type="entry name" value="Homing Intron 3 (I-ppo) Encoded Endonuclease, Chain A"/>
    <property type="match status" value="1"/>
</dbReference>
<protein>
    <recommendedName>
        <fullName evidence="3">HNH nuclease domain-containing protein</fullName>
    </recommendedName>
</protein>
<evidence type="ECO:0000313" key="2">
    <source>
        <dbReference type="Proteomes" id="UP000320338"/>
    </source>
</evidence>
<dbReference type="EMBL" id="BJNG01000026">
    <property type="protein sequence ID" value="GEC20994.1"/>
    <property type="molecule type" value="Genomic_DNA"/>
</dbReference>
<dbReference type="InterPro" id="IPR044930">
    <property type="entry name" value="Homing_endonuclease_His-Me"/>
</dbReference>
<proteinExistence type="predicted"/>
<keyword evidence="2" id="KW-1185">Reference proteome</keyword>
<dbReference type="SUPFAM" id="SSF54060">
    <property type="entry name" value="His-Me finger endonucleases"/>
    <property type="match status" value="1"/>
</dbReference>